<evidence type="ECO:0000256" key="2">
    <source>
        <dbReference type="SAM" id="MobiDB-lite"/>
    </source>
</evidence>
<evidence type="ECO:0000313" key="3">
    <source>
        <dbReference type="EMBL" id="KAL0907057.1"/>
    </source>
</evidence>
<feature type="region of interest" description="Disordered" evidence="2">
    <location>
        <begin position="789"/>
        <end position="824"/>
    </location>
</feature>
<feature type="compositionally biased region" description="Acidic residues" evidence="2">
    <location>
        <begin position="438"/>
        <end position="450"/>
    </location>
</feature>
<feature type="compositionally biased region" description="Basic and acidic residues" evidence="2">
    <location>
        <begin position="279"/>
        <end position="289"/>
    </location>
</feature>
<reference evidence="3 4" key="1">
    <citation type="journal article" date="2024" name="Plant Biotechnol. J.">
        <title>Dendrobium thyrsiflorum genome and its molecular insights into genes involved in important horticultural traits.</title>
        <authorList>
            <person name="Chen B."/>
            <person name="Wang J.Y."/>
            <person name="Zheng P.J."/>
            <person name="Li K.L."/>
            <person name="Liang Y.M."/>
            <person name="Chen X.F."/>
            <person name="Zhang C."/>
            <person name="Zhao X."/>
            <person name="He X."/>
            <person name="Zhang G.Q."/>
            <person name="Liu Z.J."/>
            <person name="Xu Q."/>
        </authorList>
    </citation>
    <scope>NUCLEOTIDE SEQUENCE [LARGE SCALE GENOMIC DNA]</scope>
    <source>
        <strain evidence="3">GZMU011</strain>
    </source>
</reference>
<name>A0ABD0U9L1_DENTH</name>
<feature type="compositionally biased region" description="Basic residues" evidence="2">
    <location>
        <begin position="879"/>
        <end position="891"/>
    </location>
</feature>
<feature type="region of interest" description="Disordered" evidence="2">
    <location>
        <begin position="473"/>
        <end position="528"/>
    </location>
</feature>
<keyword evidence="4" id="KW-1185">Reference proteome</keyword>
<dbReference type="EMBL" id="JANQDX010000018">
    <property type="protein sequence ID" value="KAL0907057.1"/>
    <property type="molecule type" value="Genomic_DNA"/>
</dbReference>
<feature type="compositionally biased region" description="Basic and acidic residues" evidence="2">
    <location>
        <begin position="376"/>
        <end position="390"/>
    </location>
</feature>
<organism evidence="3 4">
    <name type="scientific">Dendrobium thyrsiflorum</name>
    <name type="common">Pinecone-like raceme dendrobium</name>
    <name type="synonym">Orchid</name>
    <dbReference type="NCBI Taxonomy" id="117978"/>
    <lineage>
        <taxon>Eukaryota</taxon>
        <taxon>Viridiplantae</taxon>
        <taxon>Streptophyta</taxon>
        <taxon>Embryophyta</taxon>
        <taxon>Tracheophyta</taxon>
        <taxon>Spermatophyta</taxon>
        <taxon>Magnoliopsida</taxon>
        <taxon>Liliopsida</taxon>
        <taxon>Asparagales</taxon>
        <taxon>Orchidaceae</taxon>
        <taxon>Epidendroideae</taxon>
        <taxon>Malaxideae</taxon>
        <taxon>Dendrobiinae</taxon>
        <taxon>Dendrobium</taxon>
    </lineage>
</organism>
<feature type="region of interest" description="Disordered" evidence="2">
    <location>
        <begin position="150"/>
        <end position="177"/>
    </location>
</feature>
<feature type="compositionally biased region" description="Polar residues" evidence="2">
    <location>
        <begin position="608"/>
        <end position="618"/>
    </location>
</feature>
<feature type="compositionally biased region" description="Basic and acidic residues" evidence="2">
    <location>
        <begin position="426"/>
        <end position="437"/>
    </location>
</feature>
<evidence type="ECO:0000256" key="1">
    <source>
        <dbReference type="SAM" id="Coils"/>
    </source>
</evidence>
<evidence type="ECO:0000313" key="4">
    <source>
        <dbReference type="Proteomes" id="UP001552299"/>
    </source>
</evidence>
<feature type="compositionally biased region" description="Basic and acidic residues" evidence="2">
    <location>
        <begin position="808"/>
        <end position="819"/>
    </location>
</feature>
<gene>
    <name evidence="3" type="ORF">M5K25_025597</name>
</gene>
<dbReference type="Proteomes" id="UP001552299">
    <property type="component" value="Unassembled WGS sequence"/>
</dbReference>
<sequence>MTRGPLNQCGVTYQILITNPFLSFMQMDLQNTAFTVQLGRGANIQLANAVINTGSSGATIQFGSVDFPAVVARTAATSAYGTDSEKTARRPHSAEISARSVHLSAPRVTITQDPRRRISVFERISQPEAPATKRIVTGGRISVVTANTATRPTGMSVPGKNNAEASSSGERLTRRQRRKMNAKLRAQQQLVPMHPSNQPVLEPEANVPIWNKFTDLKWVKRNSSTGELKKSFWDRQPEVPVPQKKKEPESLSARVYRVLKTVKEKGLMKKGVQRPLVIEARRTPPRERLSFPPLGRNKRRQRASHGEHRGVTPEYRVQGSTAERSQRKGKQIWRPKPHRDDEENEERMGNMGVTSGVASRRSAPNSRDRRKWVQKKTHDDTRCDGRHPGESSRGSRRSSTSPKEEVNFDRSPRVEEILLPNQEPEIQWRRRSETRMLEEEEEDIQDEDEEEMDDAINMEVVYMLRHTNINDEAYYDEGEDDENRQPPVRRVYRRQREVGSTVDGGDRSQGEQEADEVEENHSDDENITLANIRRQMRRQMRAKDREISQLNEKMTEMMAQMGAMMQMMQRTAVVGPIPNLHTDPPNLRMPQVSGVRGAPEGGHETHNVTRQPTPQNIASTSEPVTAAQKGEADSAFFSRASMANQMIYNVDKGKQPMQYEEKPKQAYNPHPQPKLTLGGNDKPRNFQGGGERPRQNMGTGDRTFPSLKDKMNKEYSFKRESVAKLFRQALKAGLELPECKRPEESKYTGDPNYCPYHRVVSHPIEDCYIFKDWLERKYQKGELTLSDNVLSHPRKESTRVVTSSSVPPDDKRKDDKKPVQEGQWETAVSKKTTKMLKQLEGVPGVKWKSPTEPVLNLKGLPKVQASSSKQRLNQAGSSKPKKVKSSKKKTKLKEPKEKKTITQRVIDSLDEYYQTVRQPIKLADFMSELKVGEAEENGDADSLPTEVCRVISVLPSTPVNEEYVKGAAPESCMMVLPMDCSSEEDLYFPEEDESDPDLASQMEHVNLDAKLPKQEREKKQVGRKKASPTLPKAAIIPKERKHIPHLGSDTEEDDVTPAKSRRVRQPSAKRRKEVEYANSDYDYESIFMNTVQCVFSRRIDSLSVSDSVLVVTRVPLQYFKEIIPREVHKVEELTTRYLPPLEKGIEPGNILYSVGIQGEENRDWCYKFVDSEELFPTRLPRFNTRGVQGMLRKQVNIPTSKRQLRRIQQAQCGRVAGSSIYSISRNKGRRRGTLISADGR</sequence>
<comment type="caution">
    <text evidence="3">The sequence shown here is derived from an EMBL/GenBank/DDBJ whole genome shotgun (WGS) entry which is preliminary data.</text>
</comment>
<feature type="region of interest" description="Disordered" evidence="2">
    <location>
        <begin position="79"/>
        <end position="100"/>
    </location>
</feature>
<feature type="compositionally biased region" description="Acidic residues" evidence="2">
    <location>
        <begin position="473"/>
        <end position="482"/>
    </location>
</feature>
<feature type="compositionally biased region" description="Basic residues" evidence="2">
    <location>
        <begin position="1059"/>
        <end position="1071"/>
    </location>
</feature>
<keyword evidence="1" id="KW-0175">Coiled coil</keyword>
<feature type="region of interest" description="Disordered" evidence="2">
    <location>
        <begin position="278"/>
        <end position="450"/>
    </location>
</feature>
<feature type="coiled-coil region" evidence="1">
    <location>
        <begin position="533"/>
        <end position="560"/>
    </location>
</feature>
<feature type="region of interest" description="Disordered" evidence="2">
    <location>
        <begin position="662"/>
        <end position="707"/>
    </location>
</feature>
<feature type="compositionally biased region" description="Polar residues" evidence="2">
    <location>
        <begin position="864"/>
        <end position="876"/>
    </location>
</feature>
<feature type="compositionally biased region" description="Basic and acidic residues" evidence="2">
    <location>
        <begin position="402"/>
        <end position="416"/>
    </location>
</feature>
<feature type="region of interest" description="Disordered" evidence="2">
    <location>
        <begin position="595"/>
        <end position="618"/>
    </location>
</feature>
<feature type="compositionally biased region" description="Basic residues" evidence="2">
    <location>
        <begin position="327"/>
        <end position="337"/>
    </location>
</feature>
<protein>
    <submittedName>
        <fullName evidence="3">Uncharacterized protein</fullName>
    </submittedName>
</protein>
<feature type="region of interest" description="Disordered" evidence="2">
    <location>
        <begin position="1042"/>
        <end position="1071"/>
    </location>
</feature>
<dbReference type="AlphaFoldDB" id="A0ABD0U9L1"/>
<accession>A0ABD0U9L1</accession>
<proteinExistence type="predicted"/>
<feature type="region of interest" description="Disordered" evidence="2">
    <location>
        <begin position="844"/>
        <end position="899"/>
    </location>
</feature>
<feature type="compositionally biased region" description="Polar residues" evidence="2">
    <location>
        <begin position="352"/>
        <end position="365"/>
    </location>
</feature>